<name>A0A858R7G9_9PROT</name>
<organism evidence="1 2">
    <name type="scientific">Aerophototrophica crusticola</name>
    <dbReference type="NCBI Taxonomy" id="1709002"/>
    <lineage>
        <taxon>Bacteria</taxon>
        <taxon>Pseudomonadati</taxon>
        <taxon>Pseudomonadota</taxon>
        <taxon>Alphaproteobacteria</taxon>
        <taxon>Rhodospirillales</taxon>
        <taxon>Rhodospirillaceae</taxon>
        <taxon>Aerophototrophica</taxon>
    </lineage>
</organism>
<proteinExistence type="predicted"/>
<evidence type="ECO:0000313" key="2">
    <source>
        <dbReference type="Proteomes" id="UP000501891"/>
    </source>
</evidence>
<dbReference type="Proteomes" id="UP000501891">
    <property type="component" value="Chromosome"/>
</dbReference>
<evidence type="ECO:0000313" key="1">
    <source>
        <dbReference type="EMBL" id="QJE73355.1"/>
    </source>
</evidence>
<accession>A0A858R7G9</accession>
<protein>
    <submittedName>
        <fullName evidence="1">Uncharacterized protein</fullName>
    </submittedName>
</protein>
<dbReference type="SUPFAM" id="SSF51569">
    <property type="entry name" value="Aldolase"/>
    <property type="match status" value="1"/>
</dbReference>
<dbReference type="AlphaFoldDB" id="A0A858R7G9"/>
<dbReference type="EMBL" id="CP051775">
    <property type="protein sequence ID" value="QJE73355.1"/>
    <property type="molecule type" value="Genomic_DNA"/>
</dbReference>
<dbReference type="InterPro" id="IPR013785">
    <property type="entry name" value="Aldolase_TIM"/>
</dbReference>
<dbReference type="Gene3D" id="3.20.20.70">
    <property type="entry name" value="Aldolase class I"/>
    <property type="match status" value="1"/>
</dbReference>
<sequence length="142" mass="14818">MPHHPAFRLRSLPDGRAILSVAQAAGVPVLLVSDPGAASFAGAGWWRALTDDLRAEFPDLPFTTLLDCGDSAGAVMGALREGVRALAFSGPPGTLEKLHAMAVQLGGQVIRPPEAATDLRGLRKGDASIRQAIIQSIDSKSL</sequence>
<gene>
    <name evidence="1" type="ORF">HHL28_09835</name>
</gene>
<keyword evidence="2" id="KW-1185">Reference proteome</keyword>
<reference evidence="1" key="1">
    <citation type="submission" date="2020-04" db="EMBL/GenBank/DDBJ databases">
        <title>A desert anoxygenic phototrophic bacterium fixes CO2 using RubisCO under aerobic conditions.</title>
        <authorList>
            <person name="Tang K."/>
        </authorList>
    </citation>
    <scope>NUCLEOTIDE SEQUENCE [LARGE SCALE GENOMIC DNA]</scope>
    <source>
        <strain evidence="1">MIMtkB3</strain>
    </source>
</reference>
<dbReference type="KEGG" id="acru:HHL28_09835"/>